<evidence type="ECO:0000256" key="1">
    <source>
        <dbReference type="ARBA" id="ARBA00004651"/>
    </source>
</evidence>
<name>A0A6J4I4V1_9PROT</name>
<dbReference type="PANTHER" id="PTHR30086">
    <property type="entry name" value="ARGININE EXPORTER PROTEIN ARGO"/>
    <property type="match status" value="1"/>
</dbReference>
<dbReference type="InterPro" id="IPR001123">
    <property type="entry name" value="LeuE-type"/>
</dbReference>
<sequence>MLDVTSLVLFLAAAVTIAVTPGPGIFYVAARTLAGGRGEGLASSFGTGLGGLVHVVAGAVGVSALVMASAEAFTILKLTGAAYLVWLGLKTIREARVEAPTGIAATGAVRAFREGVVVEALNPKTAAFFLAFVPQFVDPSQGRVASQFIALGLVSVALNTLADVAVACAASKARDGLSRRPGFVRRLRQASGAVLCGLGGSLAFARRTA</sequence>
<keyword evidence="2" id="KW-1003">Cell membrane</keyword>
<evidence type="ECO:0000313" key="7">
    <source>
        <dbReference type="EMBL" id="CAA9242354.1"/>
    </source>
</evidence>
<keyword evidence="5 6" id="KW-0472">Membrane</keyword>
<protein>
    <submittedName>
        <fullName evidence="7">RhtB family transporter</fullName>
    </submittedName>
</protein>
<keyword evidence="3 6" id="KW-0812">Transmembrane</keyword>
<keyword evidence="4 6" id="KW-1133">Transmembrane helix</keyword>
<proteinExistence type="predicted"/>
<dbReference type="GO" id="GO:0015171">
    <property type="term" value="F:amino acid transmembrane transporter activity"/>
    <property type="evidence" value="ECO:0007669"/>
    <property type="project" value="TreeGrafter"/>
</dbReference>
<evidence type="ECO:0000256" key="3">
    <source>
        <dbReference type="ARBA" id="ARBA00022692"/>
    </source>
</evidence>
<evidence type="ECO:0000256" key="6">
    <source>
        <dbReference type="SAM" id="Phobius"/>
    </source>
</evidence>
<evidence type="ECO:0000256" key="2">
    <source>
        <dbReference type="ARBA" id="ARBA00022475"/>
    </source>
</evidence>
<evidence type="ECO:0000256" key="5">
    <source>
        <dbReference type="ARBA" id="ARBA00023136"/>
    </source>
</evidence>
<evidence type="ECO:0000256" key="4">
    <source>
        <dbReference type="ARBA" id="ARBA00022989"/>
    </source>
</evidence>
<dbReference type="AlphaFoldDB" id="A0A6J4I4V1"/>
<dbReference type="Pfam" id="PF01810">
    <property type="entry name" value="LysE"/>
    <property type="match status" value="1"/>
</dbReference>
<feature type="transmembrane region" description="Helical" evidence="6">
    <location>
        <begin position="41"/>
        <end position="66"/>
    </location>
</feature>
<dbReference type="GO" id="GO:0005886">
    <property type="term" value="C:plasma membrane"/>
    <property type="evidence" value="ECO:0007669"/>
    <property type="project" value="UniProtKB-SubCell"/>
</dbReference>
<dbReference type="EMBL" id="CADCTG010000144">
    <property type="protein sequence ID" value="CAA9242354.1"/>
    <property type="molecule type" value="Genomic_DNA"/>
</dbReference>
<comment type="subcellular location">
    <subcellularLocation>
        <location evidence="1">Cell membrane</location>
        <topology evidence="1">Multi-pass membrane protein</topology>
    </subcellularLocation>
</comment>
<gene>
    <name evidence="7" type="ORF">AVDCRST_MAG08-1687</name>
</gene>
<reference evidence="7" key="1">
    <citation type="submission" date="2020-02" db="EMBL/GenBank/DDBJ databases">
        <authorList>
            <person name="Meier V. D."/>
        </authorList>
    </citation>
    <scope>NUCLEOTIDE SEQUENCE</scope>
    <source>
        <strain evidence="7">AVDCRST_MAG08</strain>
    </source>
</reference>
<accession>A0A6J4I4V1</accession>
<feature type="transmembrane region" description="Helical" evidence="6">
    <location>
        <begin position="6"/>
        <end position="29"/>
    </location>
</feature>
<dbReference type="PIRSF" id="PIRSF006324">
    <property type="entry name" value="LeuE"/>
    <property type="match status" value="1"/>
</dbReference>
<organism evidence="7">
    <name type="scientific">uncultured Acetobacteraceae bacterium</name>
    <dbReference type="NCBI Taxonomy" id="169975"/>
    <lineage>
        <taxon>Bacteria</taxon>
        <taxon>Pseudomonadati</taxon>
        <taxon>Pseudomonadota</taxon>
        <taxon>Alphaproteobacteria</taxon>
        <taxon>Acetobacterales</taxon>
        <taxon>Acetobacteraceae</taxon>
        <taxon>environmental samples</taxon>
    </lineage>
</organism>
<dbReference type="PANTHER" id="PTHR30086:SF20">
    <property type="entry name" value="ARGININE EXPORTER PROTEIN ARGO-RELATED"/>
    <property type="match status" value="1"/>
</dbReference>